<evidence type="ECO:0000313" key="3">
    <source>
        <dbReference type="EMBL" id="KIX13555.1"/>
    </source>
</evidence>
<evidence type="ECO:0000313" key="4">
    <source>
        <dbReference type="Proteomes" id="UP000032233"/>
    </source>
</evidence>
<dbReference type="STRING" id="1429043.X474_13800"/>
<dbReference type="PANTHER" id="PTHR30160">
    <property type="entry name" value="TETRAACYLDISACCHARIDE 4'-KINASE-RELATED"/>
    <property type="match status" value="1"/>
</dbReference>
<dbReference type="Gene3D" id="3.40.50.2000">
    <property type="entry name" value="Glycogen Phosphorylase B"/>
    <property type="match status" value="2"/>
</dbReference>
<dbReference type="RefSeq" id="WP_052515153.1">
    <property type="nucleotide sequence ID" value="NZ_AZAC01000015.1"/>
</dbReference>
<dbReference type="GO" id="GO:0008713">
    <property type="term" value="F:ADP-heptose-lipopolysaccharide heptosyltransferase activity"/>
    <property type="evidence" value="ECO:0007669"/>
    <property type="project" value="TreeGrafter"/>
</dbReference>
<dbReference type="InterPro" id="IPR051199">
    <property type="entry name" value="LPS_LOS_Heptosyltrfase"/>
</dbReference>
<keyword evidence="1" id="KW-0328">Glycosyltransferase</keyword>
<keyword evidence="2" id="KW-0808">Transferase</keyword>
<dbReference type="InParanoid" id="A0A0D2JVG4"/>
<gene>
    <name evidence="3" type="ORF">X474_13800</name>
</gene>
<proteinExistence type="predicted"/>
<dbReference type="CDD" id="cd03789">
    <property type="entry name" value="GT9_LPS_heptosyltransferase"/>
    <property type="match status" value="1"/>
</dbReference>
<dbReference type="SUPFAM" id="SSF53756">
    <property type="entry name" value="UDP-Glycosyltransferase/glycogen phosphorylase"/>
    <property type="match status" value="1"/>
</dbReference>
<reference evidence="3 4" key="1">
    <citation type="submission" date="2013-11" db="EMBL/GenBank/DDBJ databases">
        <title>Metagenomic analysis of a methanogenic consortium involved in long chain n-alkane degradation.</title>
        <authorList>
            <person name="Davidova I.A."/>
            <person name="Callaghan A.V."/>
            <person name="Wawrik B."/>
            <person name="Pruitt S."/>
            <person name="Marks C."/>
            <person name="Duncan K.E."/>
            <person name="Suflita J.M."/>
        </authorList>
    </citation>
    <scope>NUCLEOTIDE SEQUENCE [LARGE SCALE GENOMIC DNA]</scope>
    <source>
        <strain evidence="3 4">SPR</strain>
    </source>
</reference>
<name>A0A0D2JVG4_9BACT</name>
<dbReference type="AlphaFoldDB" id="A0A0D2JVG4"/>
<comment type="caution">
    <text evidence="3">The sequence shown here is derived from an EMBL/GenBank/DDBJ whole genome shotgun (WGS) entry which is preliminary data.</text>
</comment>
<evidence type="ECO:0000256" key="1">
    <source>
        <dbReference type="ARBA" id="ARBA00022676"/>
    </source>
</evidence>
<dbReference type="Proteomes" id="UP000032233">
    <property type="component" value="Unassembled WGS sequence"/>
</dbReference>
<dbReference type="EMBL" id="AZAC01000015">
    <property type="protein sequence ID" value="KIX13555.1"/>
    <property type="molecule type" value="Genomic_DNA"/>
</dbReference>
<keyword evidence="4" id="KW-1185">Reference proteome</keyword>
<protein>
    <recommendedName>
        <fullName evidence="5">Heptosyltransferase</fullName>
    </recommendedName>
</protein>
<evidence type="ECO:0000256" key="2">
    <source>
        <dbReference type="ARBA" id="ARBA00022679"/>
    </source>
</evidence>
<evidence type="ECO:0008006" key="5">
    <source>
        <dbReference type="Google" id="ProtNLM"/>
    </source>
</evidence>
<dbReference type="Pfam" id="PF01075">
    <property type="entry name" value="Glyco_transf_9"/>
    <property type="match status" value="1"/>
</dbReference>
<dbReference type="GO" id="GO:0005829">
    <property type="term" value="C:cytosol"/>
    <property type="evidence" value="ECO:0007669"/>
    <property type="project" value="TreeGrafter"/>
</dbReference>
<accession>A0A0D2JVG4</accession>
<organism evidence="3 4">
    <name type="scientific">Dethiosulfatarculus sandiegensis</name>
    <dbReference type="NCBI Taxonomy" id="1429043"/>
    <lineage>
        <taxon>Bacteria</taxon>
        <taxon>Pseudomonadati</taxon>
        <taxon>Thermodesulfobacteriota</taxon>
        <taxon>Desulfarculia</taxon>
        <taxon>Desulfarculales</taxon>
        <taxon>Desulfarculaceae</taxon>
        <taxon>Dethiosulfatarculus</taxon>
    </lineage>
</organism>
<dbReference type="GO" id="GO:0009244">
    <property type="term" value="P:lipopolysaccharide core region biosynthetic process"/>
    <property type="evidence" value="ECO:0007669"/>
    <property type="project" value="TreeGrafter"/>
</dbReference>
<sequence length="521" mass="55306">MQALSENTGLKAGIQARGKVVVVQLARLGDFLQTTPLLAAVKKAAPHDELAVVVTPAGADLARRCSFVDRVMILDPDSLHDAAGATDESKGLRLARLKGLLQPLCWGEVSTVYNLNLQSLGAALTRLWGDPELKGWRFNPAGKGLVGEPWTGFVMSLVRNRRLTRLHLSDILASYADPAQPPLSSLDYRVSVADKNDIAGLIPQKPYVALQLGANNDLRRWPIKSFAELGQSLAGQGLGLVLVGSGRERVLARRLLRGLGPAGEKALDLMGRTSLPQLAAVLQSSSLVVSADTGTLHLATAVGARVLALFMGPAQVHETGPYGAGHLVLQARDQCGPCQEHNPVCKGKAPCRELIASRDVFKACMGLLADESPQMAAVDLNLPEGVEALASCLDGFGQRYQPVTQKNLDWETGLGLGLRQAGRVLLRTAYRPLAEDLAKEVVTEYAPPLPQVARELIFAAGRARALARAALSHDRAASVRITAQGAEAAPLAGLIGENSPPRLSLALEEMAQTLETAARSG</sequence>
<dbReference type="InterPro" id="IPR002201">
    <property type="entry name" value="Glyco_trans_9"/>
</dbReference>